<evidence type="ECO:0000313" key="1">
    <source>
        <dbReference type="EMBL" id="MBE1159659.1"/>
    </source>
</evidence>
<sequence>MGLVLFSAPALAVTFGDHWDLGGAVRVRVDDESRRDVHKVGLDTVMLSARYTSDSWIGAARYRFYGAEYPYQYVPHFGDIRFMEYAWIGYRFDSRRQLQLGLNQVPFGLQPLYSSTFWETLGNVVGMEDVSMLGGKYIQDAGDWNIQAGYYARQAWPGHGTSRGSTYSVVVTPADPGVVGGTHNVERDLFVGRLTHKTRLGGWTGEAGLSLLTSGLYNYDTRRYGRRNAYAVHYAASKNGWSTKLQYARQQMAPRNPDGEQTISVGGYDGTFNLATRGNFYAGDLSYRFGDSYLGGWIKDLSFYSSYSMYEKSNPAFRDSQRFILGTSFSVKFLSVYLEWLNGRNDPYIGGGSYAQSLAAGGIDRWRGKFYLNVGYYF</sequence>
<comment type="caution">
    <text evidence="1">The sequence shown here is derived from an EMBL/GenBank/DDBJ whole genome shotgun (WGS) entry which is preliminary data.</text>
</comment>
<organism evidence="1 2">
    <name type="scientific">Dyella acidiphila</name>
    <dbReference type="NCBI Taxonomy" id="2775866"/>
    <lineage>
        <taxon>Bacteria</taxon>
        <taxon>Pseudomonadati</taxon>
        <taxon>Pseudomonadota</taxon>
        <taxon>Gammaproteobacteria</taxon>
        <taxon>Lysobacterales</taxon>
        <taxon>Rhodanobacteraceae</taxon>
        <taxon>Dyella</taxon>
    </lineage>
</organism>
<proteinExistence type="predicted"/>
<accession>A0ABR9G6I4</accession>
<reference evidence="1 2" key="1">
    <citation type="submission" date="2020-09" db="EMBL/GenBank/DDBJ databases">
        <title>Dyella sp. 7MK23 isolated from forest soil.</title>
        <authorList>
            <person name="Fu J."/>
        </authorList>
    </citation>
    <scope>NUCLEOTIDE SEQUENCE [LARGE SCALE GENOMIC DNA]</scope>
    <source>
        <strain evidence="1 2">7MK23</strain>
    </source>
</reference>
<dbReference type="SUPFAM" id="SSF56935">
    <property type="entry name" value="Porins"/>
    <property type="match status" value="1"/>
</dbReference>
<keyword evidence="2" id="KW-1185">Reference proteome</keyword>
<dbReference type="Proteomes" id="UP000651010">
    <property type="component" value="Unassembled WGS sequence"/>
</dbReference>
<protein>
    <submittedName>
        <fullName evidence="1">Uncharacterized protein</fullName>
    </submittedName>
</protein>
<gene>
    <name evidence="1" type="ORF">IGX34_04620</name>
</gene>
<name>A0ABR9G6I4_9GAMM</name>
<dbReference type="EMBL" id="JACZZA010000002">
    <property type="protein sequence ID" value="MBE1159659.1"/>
    <property type="molecule type" value="Genomic_DNA"/>
</dbReference>
<evidence type="ECO:0000313" key="2">
    <source>
        <dbReference type="Proteomes" id="UP000651010"/>
    </source>
</evidence>